<evidence type="ECO:0000313" key="1">
    <source>
        <dbReference type="EMBL" id="SNS93426.1"/>
    </source>
</evidence>
<dbReference type="Proteomes" id="UP000198281">
    <property type="component" value="Unassembled WGS sequence"/>
</dbReference>
<proteinExistence type="predicted"/>
<organism evidence="1 2">
    <name type="scientific">Edaphosphingomonas laterariae</name>
    <dbReference type="NCBI Taxonomy" id="861865"/>
    <lineage>
        <taxon>Bacteria</taxon>
        <taxon>Pseudomonadati</taxon>
        <taxon>Pseudomonadota</taxon>
        <taxon>Alphaproteobacteria</taxon>
        <taxon>Sphingomonadales</taxon>
        <taxon>Rhizorhabdaceae</taxon>
        <taxon>Edaphosphingomonas</taxon>
    </lineage>
</organism>
<protein>
    <submittedName>
        <fullName evidence="1">Uncharacterized protein</fullName>
    </submittedName>
</protein>
<dbReference type="EMBL" id="FZOS01000025">
    <property type="protein sequence ID" value="SNS93426.1"/>
    <property type="molecule type" value="Genomic_DNA"/>
</dbReference>
<name>A0A239II50_9SPHN</name>
<dbReference type="RefSeq" id="WP_144033831.1">
    <property type="nucleotide sequence ID" value="NZ_FZOS01000025.1"/>
</dbReference>
<accession>A0A239II50</accession>
<gene>
    <name evidence="1" type="ORF">SAMN06295912_1251</name>
</gene>
<dbReference type="AlphaFoldDB" id="A0A239II50"/>
<keyword evidence="2" id="KW-1185">Reference proteome</keyword>
<sequence>MDPVSGSPWWVEYWDDDTTTTHRSAGTLRTCQRGMELLRRSPELAELNRASILGNAATGIREYMYFDGHYPYRTKPATNAAIGRLSGWGAQYSERDTQDDGMAGTNWTFKMLEEVRAALAA</sequence>
<reference evidence="2" key="1">
    <citation type="submission" date="2017-06" db="EMBL/GenBank/DDBJ databases">
        <authorList>
            <person name="Varghese N."/>
            <person name="Submissions S."/>
        </authorList>
    </citation>
    <scope>NUCLEOTIDE SEQUENCE [LARGE SCALE GENOMIC DNA]</scope>
    <source>
        <strain evidence="2">LNB2</strain>
    </source>
</reference>
<evidence type="ECO:0000313" key="2">
    <source>
        <dbReference type="Proteomes" id="UP000198281"/>
    </source>
</evidence>